<evidence type="ECO:0000313" key="11">
    <source>
        <dbReference type="Proteomes" id="UP000240717"/>
    </source>
</evidence>
<dbReference type="AlphaFoldDB" id="A0A2T4PYL7"/>
<feature type="transmembrane region" description="Helical" evidence="8">
    <location>
        <begin position="287"/>
        <end position="305"/>
    </location>
</feature>
<name>A0A2T4PYL7_STAWA</name>
<organism evidence="10 11">
    <name type="scientific">Staphylococcus warneri</name>
    <dbReference type="NCBI Taxonomy" id="1292"/>
    <lineage>
        <taxon>Bacteria</taxon>
        <taxon>Bacillati</taxon>
        <taxon>Bacillota</taxon>
        <taxon>Bacilli</taxon>
        <taxon>Bacillales</taxon>
        <taxon>Staphylococcaceae</taxon>
        <taxon>Staphylococcus</taxon>
    </lineage>
</organism>
<dbReference type="InterPro" id="IPR003352">
    <property type="entry name" value="PTS_EIIC"/>
</dbReference>
<feature type="transmembrane region" description="Helical" evidence="8">
    <location>
        <begin position="79"/>
        <end position="97"/>
    </location>
</feature>
<evidence type="ECO:0000256" key="7">
    <source>
        <dbReference type="ARBA" id="ARBA00023136"/>
    </source>
</evidence>
<feature type="domain" description="Phosphotransferase system EIIC" evidence="9">
    <location>
        <begin position="15"/>
        <end position="346"/>
    </location>
</feature>
<feature type="transmembrane region" description="Helical" evidence="8">
    <location>
        <begin position="259"/>
        <end position="280"/>
    </location>
</feature>
<proteinExistence type="predicted"/>
<dbReference type="GO" id="GO:0008982">
    <property type="term" value="F:protein-N(PI)-phosphohistidine-sugar phosphotransferase activity"/>
    <property type="evidence" value="ECO:0007669"/>
    <property type="project" value="InterPro"/>
</dbReference>
<evidence type="ECO:0000256" key="1">
    <source>
        <dbReference type="ARBA" id="ARBA00004651"/>
    </source>
</evidence>
<dbReference type="EMBL" id="PZEV01000040">
    <property type="protein sequence ID" value="PTI50053.1"/>
    <property type="molecule type" value="Genomic_DNA"/>
</dbReference>
<sequence>MGEKQWITPRSFLFNILNGLAIAIVVGMLPNAILGDLSKYLSQYNEIFSKIAVVVQGIQYAIPILTGVLIAIQFNLTQLQTAVVGAATFVGSGATTITNHQWVITGIGDLINTMITGAIAVGIILIIGDRAGSLNMIILPIVAGGIPGLLGLLLLPYTKLITVGIGSVVNSLTNTQPIIMTILIAVIFSILIVSPISAIGIGIAIGISGLAAGSAAIGVSASAIMLALGAWRVNKVGVPISVLLGAVKLMMPNTIRHPIIFLPITCTATVSGLVGGLLNIKGTPDSAGFGLIGLVGPIKSLNLLGTSMGSGLLLVAITYVIVPIVSALFFNYLFVKILKLYKPDVFIFK</sequence>
<feature type="transmembrane region" description="Helical" evidence="8">
    <location>
        <begin position="210"/>
        <end position="231"/>
    </location>
</feature>
<evidence type="ECO:0000256" key="2">
    <source>
        <dbReference type="ARBA" id="ARBA00022448"/>
    </source>
</evidence>
<evidence type="ECO:0000256" key="5">
    <source>
        <dbReference type="ARBA" id="ARBA00022692"/>
    </source>
</evidence>
<evidence type="ECO:0000256" key="6">
    <source>
        <dbReference type="ARBA" id="ARBA00022989"/>
    </source>
</evidence>
<keyword evidence="7 8" id="KW-0472">Membrane</keyword>
<protein>
    <recommendedName>
        <fullName evidence="9">Phosphotransferase system EIIC domain-containing protein</fullName>
    </recommendedName>
</protein>
<keyword evidence="3" id="KW-1003">Cell membrane</keyword>
<feature type="transmembrane region" description="Helical" evidence="8">
    <location>
        <begin position="12"/>
        <end position="33"/>
    </location>
</feature>
<keyword evidence="5 8" id="KW-0812">Transmembrane</keyword>
<evidence type="ECO:0000256" key="4">
    <source>
        <dbReference type="ARBA" id="ARBA00022597"/>
    </source>
</evidence>
<dbReference type="STRING" id="1194526.A284_00190"/>
<dbReference type="GO" id="GO:0009401">
    <property type="term" value="P:phosphoenolpyruvate-dependent sugar phosphotransferase system"/>
    <property type="evidence" value="ECO:0007669"/>
    <property type="project" value="InterPro"/>
</dbReference>
<evidence type="ECO:0000256" key="8">
    <source>
        <dbReference type="SAM" id="Phobius"/>
    </source>
</evidence>
<dbReference type="RefSeq" id="WP_107533206.1">
    <property type="nucleotide sequence ID" value="NZ_PZEV01000040.1"/>
</dbReference>
<feature type="transmembrane region" description="Helical" evidence="8">
    <location>
        <begin position="134"/>
        <end position="158"/>
    </location>
</feature>
<feature type="transmembrane region" description="Helical" evidence="8">
    <location>
        <begin position="53"/>
        <end position="72"/>
    </location>
</feature>
<evidence type="ECO:0000313" key="10">
    <source>
        <dbReference type="EMBL" id="PTI50053.1"/>
    </source>
</evidence>
<accession>A0A2T4PYL7</accession>
<keyword evidence="6 8" id="KW-1133">Transmembrane helix</keyword>
<keyword evidence="2" id="KW-0813">Transport</keyword>
<evidence type="ECO:0000259" key="9">
    <source>
        <dbReference type="Pfam" id="PF13303"/>
    </source>
</evidence>
<gene>
    <name evidence="10" type="ORF">BU085_10385</name>
</gene>
<comment type="subcellular location">
    <subcellularLocation>
        <location evidence="1">Cell membrane</location>
        <topology evidence="1">Multi-pass membrane protein</topology>
    </subcellularLocation>
</comment>
<dbReference type="Pfam" id="PF13303">
    <property type="entry name" value="PTS_EIIC_2"/>
    <property type="match status" value="1"/>
</dbReference>
<feature type="transmembrane region" description="Helical" evidence="8">
    <location>
        <begin position="178"/>
        <end position="203"/>
    </location>
</feature>
<reference evidence="10 11" key="1">
    <citation type="journal article" date="2016" name="Front. Microbiol.">
        <title>Comprehensive Phylogenetic Analysis of Bovine Non-aureus Staphylococci Species Based on Whole-Genome Sequencing.</title>
        <authorList>
            <person name="Naushad S."/>
            <person name="Barkema H.W."/>
            <person name="Luby C."/>
            <person name="Condas L.A."/>
            <person name="Nobrega D.B."/>
            <person name="Carson D.A."/>
            <person name="De Buck J."/>
        </authorList>
    </citation>
    <scope>NUCLEOTIDE SEQUENCE [LARGE SCALE GENOMIC DNA]</scope>
    <source>
        <strain evidence="10 11">SNUC 2993</strain>
    </source>
</reference>
<evidence type="ECO:0000256" key="3">
    <source>
        <dbReference type="ARBA" id="ARBA00022475"/>
    </source>
</evidence>
<keyword evidence="4" id="KW-0762">Sugar transport</keyword>
<feature type="transmembrane region" description="Helical" evidence="8">
    <location>
        <begin position="103"/>
        <end position="127"/>
    </location>
</feature>
<dbReference type="Proteomes" id="UP000240717">
    <property type="component" value="Unassembled WGS sequence"/>
</dbReference>
<dbReference type="GO" id="GO:0005886">
    <property type="term" value="C:plasma membrane"/>
    <property type="evidence" value="ECO:0007669"/>
    <property type="project" value="UniProtKB-SubCell"/>
</dbReference>
<comment type="caution">
    <text evidence="10">The sequence shown here is derived from an EMBL/GenBank/DDBJ whole genome shotgun (WGS) entry which is preliminary data.</text>
</comment>
<feature type="transmembrane region" description="Helical" evidence="8">
    <location>
        <begin position="311"/>
        <end position="334"/>
    </location>
</feature>